<sequence length="150" mass="16198">MKFYVWVLRSYGVSFAGEPRYISNGARFDDFSLVTIGERSVISRDVVLLTHDYSITTALIANGTMPATDVAVRRPISIGNNVFVGMNSVLLPGTTIGDNVIVGAGSVLRGTIESDSIMVGNPAVKIGSLTDKPERWIERSQGKFAQFDPA</sequence>
<dbReference type="AlphaFoldDB" id="A0A1B3ZA27"/>
<dbReference type="STRING" id="1560345.AWL63_10075"/>
<dbReference type="OrthoDB" id="9815592at2"/>
<evidence type="ECO:0000256" key="1">
    <source>
        <dbReference type="ARBA" id="ARBA00007274"/>
    </source>
</evidence>
<name>A0A1B3ZA27_9SPHN</name>
<dbReference type="InterPro" id="IPR001451">
    <property type="entry name" value="Hexapep"/>
</dbReference>
<evidence type="ECO:0000313" key="3">
    <source>
        <dbReference type="EMBL" id="AOH84268.1"/>
    </source>
</evidence>
<gene>
    <name evidence="3" type="ORF">AWL63_10075</name>
</gene>
<evidence type="ECO:0000256" key="2">
    <source>
        <dbReference type="ARBA" id="ARBA00022679"/>
    </source>
</evidence>
<reference evidence="3 4" key="1">
    <citation type="submission" date="2016-01" db="EMBL/GenBank/DDBJ databases">
        <title>Complete genome and mega plasmid sequence of Sphingomonas panacis DCY99 elicits systemic resistance in rice to Xanthomonas oryzae.</title>
        <authorList>
            <person name="Kim Y.J."/>
            <person name="Yang D.C."/>
            <person name="Sing P."/>
        </authorList>
    </citation>
    <scope>NUCLEOTIDE SEQUENCE [LARGE SCALE GENOMIC DNA]</scope>
    <source>
        <strain evidence="3 4">DCY99</strain>
    </source>
</reference>
<dbReference type="Pfam" id="PF00132">
    <property type="entry name" value="Hexapep"/>
    <property type="match status" value="1"/>
</dbReference>
<evidence type="ECO:0000313" key="4">
    <source>
        <dbReference type="Proteomes" id="UP000094256"/>
    </source>
</evidence>
<dbReference type="CDD" id="cd04647">
    <property type="entry name" value="LbH_MAT_like"/>
    <property type="match status" value="1"/>
</dbReference>
<evidence type="ECO:0008006" key="5">
    <source>
        <dbReference type="Google" id="ProtNLM"/>
    </source>
</evidence>
<dbReference type="KEGG" id="span:AWL63_10075"/>
<comment type="similarity">
    <text evidence="1">Belongs to the transferase hexapeptide repeat family.</text>
</comment>
<accession>A0A1B3ZA27</accession>
<dbReference type="SUPFAM" id="SSF51161">
    <property type="entry name" value="Trimeric LpxA-like enzymes"/>
    <property type="match status" value="1"/>
</dbReference>
<dbReference type="PANTHER" id="PTHR23416">
    <property type="entry name" value="SIALIC ACID SYNTHASE-RELATED"/>
    <property type="match status" value="1"/>
</dbReference>
<proteinExistence type="inferred from homology"/>
<keyword evidence="2" id="KW-0808">Transferase</keyword>
<organism evidence="3 4">
    <name type="scientific">Sphingomonas panacis</name>
    <dbReference type="NCBI Taxonomy" id="1560345"/>
    <lineage>
        <taxon>Bacteria</taxon>
        <taxon>Pseudomonadati</taxon>
        <taxon>Pseudomonadota</taxon>
        <taxon>Alphaproteobacteria</taxon>
        <taxon>Sphingomonadales</taxon>
        <taxon>Sphingomonadaceae</taxon>
        <taxon>Sphingomonas</taxon>
    </lineage>
</organism>
<dbReference type="PANTHER" id="PTHR23416:SF23">
    <property type="entry name" value="ACETYLTRANSFERASE C18B11.09C-RELATED"/>
    <property type="match status" value="1"/>
</dbReference>
<dbReference type="InterPro" id="IPR051159">
    <property type="entry name" value="Hexapeptide_acetyltransf"/>
</dbReference>
<dbReference type="GO" id="GO:0005829">
    <property type="term" value="C:cytosol"/>
    <property type="evidence" value="ECO:0007669"/>
    <property type="project" value="TreeGrafter"/>
</dbReference>
<dbReference type="RefSeq" id="WP_069204832.1">
    <property type="nucleotide sequence ID" value="NZ_CP014168.1"/>
</dbReference>
<dbReference type="EMBL" id="CP014168">
    <property type="protein sequence ID" value="AOH84268.1"/>
    <property type="molecule type" value="Genomic_DNA"/>
</dbReference>
<dbReference type="Gene3D" id="2.160.10.10">
    <property type="entry name" value="Hexapeptide repeat proteins"/>
    <property type="match status" value="1"/>
</dbReference>
<dbReference type="InterPro" id="IPR011004">
    <property type="entry name" value="Trimer_LpxA-like_sf"/>
</dbReference>
<dbReference type="GO" id="GO:0008374">
    <property type="term" value="F:O-acyltransferase activity"/>
    <property type="evidence" value="ECO:0007669"/>
    <property type="project" value="TreeGrafter"/>
</dbReference>
<protein>
    <recommendedName>
        <fullName evidence="5">Acetyltransferase</fullName>
    </recommendedName>
</protein>
<dbReference type="Proteomes" id="UP000094256">
    <property type="component" value="Chromosome"/>
</dbReference>
<keyword evidence="4" id="KW-1185">Reference proteome</keyword>